<sequence>MLLPESFAAKMQELLQEEYADFLASYSKPRYYGLRVNTLKWSVTEALDKLPLKLSPVDWVNEGFYYNEEDRPAKHPFYQAGLYYIQEPSAMAPGAVIPVKPGDRVLDMCAAPGGKSTQVAAKLGGSGLLVSNDINAERVKALMKNIDLSGIRNGLITNTTPEKLAQTFPQFFDCVLIDAPCSGEGMFRKNPEMIKDWEKGTIEQYALMQRDILDEAALMVRPGGVILYSTCTFAPEENEQQITSFLRKYPQFELEPIVDIPGFDRGKREWTGSIGQDYPLEHTVRLWPHRIEGEGHYLALMRRNESYVAKEGLPSNEADEKAGKSKLEKTGNFTLTKEEKRLVAEFEEQALTRRFLDIQDGDMISIKGHIYIKPKGLPLLHRLKVIKSGWYLGEVKKNRFEPSQPLALGLEETDVKRAVHFSADDEDLYRYLKGETIFRQGEKGWTLVTVAGFPLGWAKQVQDILKNAYPPGWRWLT</sequence>
<evidence type="ECO:0000256" key="5">
    <source>
        <dbReference type="ARBA" id="ARBA00022884"/>
    </source>
</evidence>
<gene>
    <name evidence="8" type="ORF">J2S11_001321</name>
</gene>
<evidence type="ECO:0000256" key="2">
    <source>
        <dbReference type="ARBA" id="ARBA00022603"/>
    </source>
</evidence>
<feature type="domain" description="SAM-dependent MTase RsmB/NOP-type" evidence="7">
    <location>
        <begin position="1"/>
        <end position="304"/>
    </location>
</feature>
<keyword evidence="9" id="KW-1185">Reference proteome</keyword>
<dbReference type="Pfam" id="PF01189">
    <property type="entry name" value="Methyltr_RsmB-F"/>
    <property type="match status" value="1"/>
</dbReference>
<dbReference type="Gene3D" id="3.40.50.150">
    <property type="entry name" value="Vaccinia Virus protein VP39"/>
    <property type="match status" value="1"/>
</dbReference>
<feature type="binding site" evidence="6">
    <location>
        <position position="133"/>
    </location>
    <ligand>
        <name>S-adenosyl-L-methionine</name>
        <dbReference type="ChEBI" id="CHEBI:59789"/>
    </ligand>
</feature>
<accession>A0ABT9VWP9</accession>
<evidence type="ECO:0000313" key="9">
    <source>
        <dbReference type="Proteomes" id="UP001235840"/>
    </source>
</evidence>
<dbReference type="RefSeq" id="WP_307392505.1">
    <property type="nucleotide sequence ID" value="NZ_BAAADK010000045.1"/>
</dbReference>
<comment type="caution">
    <text evidence="6">Lacks conserved residue(s) required for the propagation of feature annotation.</text>
</comment>
<feature type="binding site" evidence="6">
    <location>
        <begin position="109"/>
        <end position="115"/>
    </location>
    <ligand>
        <name>S-adenosyl-L-methionine</name>
        <dbReference type="ChEBI" id="CHEBI:59789"/>
    </ligand>
</feature>
<evidence type="ECO:0000256" key="3">
    <source>
        <dbReference type="ARBA" id="ARBA00022679"/>
    </source>
</evidence>
<dbReference type="GO" id="GO:0008168">
    <property type="term" value="F:methyltransferase activity"/>
    <property type="evidence" value="ECO:0007669"/>
    <property type="project" value="UniProtKB-KW"/>
</dbReference>
<organism evidence="8 9">
    <name type="scientific">Caldalkalibacillus horti</name>
    <dbReference type="NCBI Taxonomy" id="77523"/>
    <lineage>
        <taxon>Bacteria</taxon>
        <taxon>Bacillati</taxon>
        <taxon>Bacillota</taxon>
        <taxon>Bacilli</taxon>
        <taxon>Bacillales</taxon>
        <taxon>Bacillaceae</taxon>
        <taxon>Caldalkalibacillus</taxon>
    </lineage>
</organism>
<dbReference type="Pfam" id="PF13636">
    <property type="entry name" value="Methyltranf_PUA"/>
    <property type="match status" value="1"/>
</dbReference>
<evidence type="ECO:0000256" key="6">
    <source>
        <dbReference type="PROSITE-ProRule" id="PRU01023"/>
    </source>
</evidence>
<name>A0ABT9VWP9_9BACI</name>
<dbReference type="InterPro" id="IPR023267">
    <property type="entry name" value="RCMT"/>
</dbReference>
<dbReference type="PROSITE" id="PS51686">
    <property type="entry name" value="SAM_MT_RSMB_NOP"/>
    <property type="match status" value="1"/>
</dbReference>
<dbReference type="Pfam" id="PF17125">
    <property type="entry name" value="Methyltr_RsmF_N"/>
    <property type="match status" value="1"/>
</dbReference>
<keyword evidence="1" id="KW-0963">Cytoplasm</keyword>
<dbReference type="PRINTS" id="PR02008">
    <property type="entry name" value="RCMTFAMILY"/>
</dbReference>
<dbReference type="InterPro" id="IPR001678">
    <property type="entry name" value="MeTrfase_RsmB-F_NOP2_dom"/>
</dbReference>
<dbReference type="Gene3D" id="2.30.130.60">
    <property type="match status" value="1"/>
</dbReference>
<dbReference type="EMBL" id="JAUSTY010000004">
    <property type="protein sequence ID" value="MDQ0165421.1"/>
    <property type="molecule type" value="Genomic_DNA"/>
</dbReference>
<dbReference type="PANTHER" id="PTHR22807">
    <property type="entry name" value="NOP2 YEAST -RELATED NOL1/NOP2/FMU SUN DOMAIN-CONTAINING"/>
    <property type="match status" value="1"/>
</dbReference>
<keyword evidence="2 6" id="KW-0489">Methyltransferase</keyword>
<keyword evidence="3 6" id="KW-0808">Transferase</keyword>
<evidence type="ECO:0000256" key="1">
    <source>
        <dbReference type="ARBA" id="ARBA00022490"/>
    </source>
</evidence>
<dbReference type="InterPro" id="IPR029063">
    <property type="entry name" value="SAM-dependent_MTases_sf"/>
</dbReference>
<protein>
    <submittedName>
        <fullName evidence="8">NOL1/NOP2/sun family putative RNA methylase</fullName>
    </submittedName>
</protein>
<dbReference type="InterPro" id="IPR031340">
    <property type="entry name" value="RsmF_methylt_CI"/>
</dbReference>
<dbReference type="InterPro" id="IPR031341">
    <property type="entry name" value="Methyltr_RsmF_N"/>
</dbReference>
<evidence type="ECO:0000313" key="8">
    <source>
        <dbReference type="EMBL" id="MDQ0165421.1"/>
    </source>
</evidence>
<reference evidence="8 9" key="1">
    <citation type="submission" date="2023-07" db="EMBL/GenBank/DDBJ databases">
        <title>Genomic Encyclopedia of Type Strains, Phase IV (KMG-IV): sequencing the most valuable type-strain genomes for metagenomic binning, comparative biology and taxonomic classification.</title>
        <authorList>
            <person name="Goeker M."/>
        </authorList>
    </citation>
    <scope>NUCLEOTIDE SEQUENCE [LARGE SCALE GENOMIC DNA]</scope>
    <source>
        <strain evidence="8 9">DSM 12751</strain>
    </source>
</reference>
<proteinExistence type="inferred from homology"/>
<dbReference type="Proteomes" id="UP001235840">
    <property type="component" value="Unassembled WGS sequence"/>
</dbReference>
<dbReference type="Gene3D" id="3.30.70.1170">
    <property type="entry name" value="Sun protein, domain 3"/>
    <property type="match status" value="1"/>
</dbReference>
<feature type="binding site" evidence="6">
    <location>
        <position position="178"/>
    </location>
    <ligand>
        <name>S-adenosyl-L-methionine</name>
        <dbReference type="ChEBI" id="CHEBI:59789"/>
    </ligand>
</feature>
<evidence type="ECO:0000256" key="4">
    <source>
        <dbReference type="ARBA" id="ARBA00022691"/>
    </source>
</evidence>
<evidence type="ECO:0000259" key="7">
    <source>
        <dbReference type="PROSITE" id="PS51686"/>
    </source>
</evidence>
<dbReference type="InterPro" id="IPR049560">
    <property type="entry name" value="MeTrfase_RsmB-F_NOP2_cat"/>
</dbReference>
<keyword evidence="4 6" id="KW-0949">S-adenosyl-L-methionine</keyword>
<dbReference type="InterPro" id="IPR027391">
    <property type="entry name" value="Nol1_Nop2_Fmu_2"/>
</dbReference>
<feature type="active site" description="Nucleophile" evidence="6">
    <location>
        <position position="231"/>
    </location>
</feature>
<dbReference type="PANTHER" id="PTHR22807:SF30">
    <property type="entry name" value="28S RRNA (CYTOSINE(4447)-C(5))-METHYLTRANSFERASE-RELATED"/>
    <property type="match status" value="1"/>
</dbReference>
<comment type="caution">
    <text evidence="8">The sequence shown here is derived from an EMBL/GenBank/DDBJ whole genome shotgun (WGS) entry which is preliminary data.</text>
</comment>
<keyword evidence="5 6" id="KW-0694">RNA-binding</keyword>
<dbReference type="SUPFAM" id="SSF53335">
    <property type="entry name" value="S-adenosyl-L-methionine-dependent methyltransferases"/>
    <property type="match status" value="1"/>
</dbReference>
<dbReference type="Pfam" id="PF17126">
    <property type="entry name" value="RsmF_methylt_CI"/>
    <property type="match status" value="1"/>
</dbReference>
<dbReference type="CDD" id="cd02440">
    <property type="entry name" value="AdoMet_MTases"/>
    <property type="match status" value="1"/>
</dbReference>
<dbReference type="CDD" id="cd21147">
    <property type="entry name" value="RsmF_methylt_CTD1"/>
    <property type="match status" value="1"/>
</dbReference>
<comment type="similarity">
    <text evidence="6">Belongs to the class I-like SAM-binding methyltransferase superfamily. RsmB/NOP family.</text>
</comment>
<dbReference type="GO" id="GO:0032259">
    <property type="term" value="P:methylation"/>
    <property type="evidence" value="ECO:0007669"/>
    <property type="project" value="UniProtKB-KW"/>
</dbReference>